<keyword evidence="2" id="KW-1185">Reference proteome</keyword>
<proteinExistence type="predicted"/>
<name>M5U4X0_9BACT</name>
<sequence>MPRPACCSTRTRPIAELPSSGITRFRCDIGSAQPSVSLSVLFDFRTTVDALMTQLAQDTLRSLANHRSAA</sequence>
<accession>M5U4X0</accession>
<dbReference type="AlphaFoldDB" id="M5U4X0"/>
<dbReference type="Proteomes" id="UP000011885">
    <property type="component" value="Unassembled WGS sequence"/>
</dbReference>
<organism evidence="1 2">
    <name type="scientific">Rhodopirellula sallentina SM41</name>
    <dbReference type="NCBI Taxonomy" id="1263870"/>
    <lineage>
        <taxon>Bacteria</taxon>
        <taxon>Pseudomonadati</taxon>
        <taxon>Planctomycetota</taxon>
        <taxon>Planctomycetia</taxon>
        <taxon>Pirellulales</taxon>
        <taxon>Pirellulaceae</taxon>
        <taxon>Rhodopirellula</taxon>
    </lineage>
</organism>
<comment type="caution">
    <text evidence="1">The sequence shown here is derived from an EMBL/GenBank/DDBJ whole genome shotgun (WGS) entry which is preliminary data.</text>
</comment>
<reference evidence="1 2" key="1">
    <citation type="journal article" date="2013" name="Mar. Genomics">
        <title>Expression of sulfatases in Rhodopirellula baltica and the diversity of sulfatases in the genus Rhodopirellula.</title>
        <authorList>
            <person name="Wegner C.E."/>
            <person name="Richter-Heitmann T."/>
            <person name="Klindworth A."/>
            <person name="Klockow C."/>
            <person name="Richter M."/>
            <person name="Achstetter T."/>
            <person name="Glockner F.O."/>
            <person name="Harder J."/>
        </authorList>
    </citation>
    <scope>NUCLEOTIDE SEQUENCE [LARGE SCALE GENOMIC DNA]</scope>
    <source>
        <strain evidence="1 2">SM41</strain>
    </source>
</reference>
<gene>
    <name evidence="1" type="ORF">RSSM_02086</name>
</gene>
<dbReference type="EMBL" id="ANOH01000144">
    <property type="protein sequence ID" value="EMI56495.1"/>
    <property type="molecule type" value="Genomic_DNA"/>
</dbReference>
<evidence type="ECO:0000313" key="2">
    <source>
        <dbReference type="Proteomes" id="UP000011885"/>
    </source>
</evidence>
<evidence type="ECO:0000313" key="1">
    <source>
        <dbReference type="EMBL" id="EMI56495.1"/>
    </source>
</evidence>
<protein>
    <submittedName>
        <fullName evidence="1">Uncharacterized protein</fullName>
    </submittedName>
</protein>